<evidence type="ECO:0000256" key="21">
    <source>
        <dbReference type="SAM" id="Phobius"/>
    </source>
</evidence>
<dbReference type="InterPro" id="IPR013210">
    <property type="entry name" value="LRR_N_plant-typ"/>
</dbReference>
<organism evidence="24 25">
    <name type="scientific">Morella rubra</name>
    <name type="common">Chinese bayberry</name>
    <dbReference type="NCBI Taxonomy" id="262757"/>
    <lineage>
        <taxon>Eukaryota</taxon>
        <taxon>Viridiplantae</taxon>
        <taxon>Streptophyta</taxon>
        <taxon>Embryophyta</taxon>
        <taxon>Tracheophyta</taxon>
        <taxon>Spermatophyta</taxon>
        <taxon>Magnoliopsida</taxon>
        <taxon>eudicotyledons</taxon>
        <taxon>Gunneridae</taxon>
        <taxon>Pentapetalae</taxon>
        <taxon>rosids</taxon>
        <taxon>fabids</taxon>
        <taxon>Fagales</taxon>
        <taxon>Myricaceae</taxon>
        <taxon>Morella</taxon>
    </lineage>
</organism>
<keyword evidence="10 21" id="KW-0812">Transmembrane</keyword>
<dbReference type="Pfam" id="PF13855">
    <property type="entry name" value="LRR_8"/>
    <property type="match status" value="2"/>
</dbReference>
<feature type="chain" id="PRO_5025425926" description="non-specific serine/threonine protein kinase" evidence="22">
    <location>
        <begin position="31"/>
        <end position="978"/>
    </location>
</feature>
<evidence type="ECO:0000256" key="11">
    <source>
        <dbReference type="ARBA" id="ARBA00022729"/>
    </source>
</evidence>
<dbReference type="Gene3D" id="3.30.200.20">
    <property type="entry name" value="Phosphorylase Kinase, domain 1"/>
    <property type="match status" value="1"/>
</dbReference>
<evidence type="ECO:0000256" key="15">
    <source>
        <dbReference type="ARBA" id="ARBA00022840"/>
    </source>
</evidence>
<dbReference type="FunFam" id="3.80.10.10:FF:000453">
    <property type="entry name" value="Leucine-rich receptor-like protein kinase family protein"/>
    <property type="match status" value="1"/>
</dbReference>
<dbReference type="SMART" id="SM00220">
    <property type="entry name" value="S_TKc"/>
    <property type="match status" value="1"/>
</dbReference>
<reference evidence="24 25" key="1">
    <citation type="journal article" date="2019" name="Plant Biotechnol. J.">
        <title>The red bayberry genome and genetic basis of sex determination.</title>
        <authorList>
            <person name="Jia H.M."/>
            <person name="Jia H.J."/>
            <person name="Cai Q.L."/>
            <person name="Wang Y."/>
            <person name="Zhao H.B."/>
            <person name="Yang W.F."/>
            <person name="Wang G.Y."/>
            <person name="Li Y.H."/>
            <person name="Zhan D.L."/>
            <person name="Shen Y.T."/>
            <person name="Niu Q.F."/>
            <person name="Chang L."/>
            <person name="Qiu J."/>
            <person name="Zhao L."/>
            <person name="Xie H.B."/>
            <person name="Fu W.Y."/>
            <person name="Jin J."/>
            <person name="Li X.W."/>
            <person name="Jiao Y."/>
            <person name="Zhou C.C."/>
            <person name="Tu T."/>
            <person name="Chai C.Y."/>
            <person name="Gao J.L."/>
            <person name="Fan L.J."/>
            <person name="van de Weg E."/>
            <person name="Wang J.Y."/>
            <person name="Gao Z.S."/>
        </authorList>
    </citation>
    <scope>NUCLEOTIDE SEQUENCE [LARGE SCALE GENOMIC DNA]</scope>
    <source>
        <tissue evidence="24">Leaves</tissue>
    </source>
</reference>
<dbReference type="GO" id="GO:0005886">
    <property type="term" value="C:plasma membrane"/>
    <property type="evidence" value="ECO:0007669"/>
    <property type="project" value="UniProtKB-SubCell"/>
</dbReference>
<name>A0A6A1UWR7_9ROSI</name>
<dbReference type="Pfam" id="PF08263">
    <property type="entry name" value="LRRNT_2"/>
    <property type="match status" value="1"/>
</dbReference>
<dbReference type="PROSITE" id="PS00108">
    <property type="entry name" value="PROTEIN_KINASE_ST"/>
    <property type="match status" value="1"/>
</dbReference>
<dbReference type="InterPro" id="IPR032675">
    <property type="entry name" value="LRR_dom_sf"/>
</dbReference>
<dbReference type="PANTHER" id="PTHR48056">
    <property type="entry name" value="LRR RECEPTOR-LIKE SERINE/THREONINE-PROTEIN KINASE-RELATED"/>
    <property type="match status" value="1"/>
</dbReference>
<dbReference type="FunFam" id="1.10.510.10:FF:000632">
    <property type="entry name" value="leucine-rich repeat receptor-like protein kinase TDR"/>
    <property type="match status" value="1"/>
</dbReference>
<comment type="subcellular location">
    <subcellularLocation>
        <location evidence="1">Cell membrane</location>
        <topology evidence="1">Single-pass type I membrane protein</topology>
    </subcellularLocation>
</comment>
<feature type="transmembrane region" description="Helical" evidence="21">
    <location>
        <begin position="619"/>
        <end position="639"/>
    </location>
</feature>
<dbReference type="Gene3D" id="3.80.10.10">
    <property type="entry name" value="Ribonuclease Inhibitor"/>
    <property type="match status" value="4"/>
</dbReference>
<evidence type="ECO:0000256" key="10">
    <source>
        <dbReference type="ARBA" id="ARBA00022692"/>
    </source>
</evidence>
<evidence type="ECO:0000256" key="18">
    <source>
        <dbReference type="ARBA" id="ARBA00023170"/>
    </source>
</evidence>
<dbReference type="PRINTS" id="PR00019">
    <property type="entry name" value="LEURICHRPT"/>
</dbReference>
<dbReference type="AlphaFoldDB" id="A0A6A1UWR7"/>
<evidence type="ECO:0000313" key="24">
    <source>
        <dbReference type="EMBL" id="KAB1204753.1"/>
    </source>
</evidence>
<evidence type="ECO:0000256" key="7">
    <source>
        <dbReference type="ARBA" id="ARBA00022553"/>
    </source>
</evidence>
<dbReference type="SUPFAM" id="SSF56112">
    <property type="entry name" value="Protein kinase-like (PK-like)"/>
    <property type="match status" value="1"/>
</dbReference>
<dbReference type="InterPro" id="IPR008271">
    <property type="entry name" value="Ser/Thr_kinase_AS"/>
</dbReference>
<keyword evidence="25" id="KW-1185">Reference proteome</keyword>
<keyword evidence="7" id="KW-0597">Phosphoprotein</keyword>
<dbReference type="InterPro" id="IPR000719">
    <property type="entry name" value="Prot_kinase_dom"/>
</dbReference>
<dbReference type="GO" id="GO:0006952">
    <property type="term" value="P:defense response"/>
    <property type="evidence" value="ECO:0007669"/>
    <property type="project" value="UniProtKB-ARBA"/>
</dbReference>
<proteinExistence type="inferred from homology"/>
<dbReference type="GO" id="GO:0048367">
    <property type="term" value="P:shoot system development"/>
    <property type="evidence" value="ECO:0007669"/>
    <property type="project" value="UniProtKB-ARBA"/>
</dbReference>
<evidence type="ECO:0000256" key="12">
    <source>
        <dbReference type="ARBA" id="ARBA00022737"/>
    </source>
</evidence>
<dbReference type="PROSITE" id="PS00107">
    <property type="entry name" value="PROTEIN_KINASE_ATP"/>
    <property type="match status" value="1"/>
</dbReference>
<dbReference type="SMART" id="SM00369">
    <property type="entry name" value="LRR_TYP"/>
    <property type="match status" value="7"/>
</dbReference>
<keyword evidence="4" id="KW-0217">Developmental protein</keyword>
<evidence type="ECO:0000259" key="23">
    <source>
        <dbReference type="PROSITE" id="PS50011"/>
    </source>
</evidence>
<gene>
    <name evidence="24" type="ORF">CJ030_MR8G027400</name>
</gene>
<evidence type="ECO:0000313" key="25">
    <source>
        <dbReference type="Proteomes" id="UP000516437"/>
    </source>
</evidence>
<keyword evidence="19" id="KW-0325">Glycoprotein</keyword>
<evidence type="ECO:0000256" key="22">
    <source>
        <dbReference type="SAM" id="SignalP"/>
    </source>
</evidence>
<dbReference type="Pfam" id="PF00560">
    <property type="entry name" value="LRR_1"/>
    <property type="match status" value="5"/>
</dbReference>
<dbReference type="GO" id="GO:0009791">
    <property type="term" value="P:post-embryonic development"/>
    <property type="evidence" value="ECO:0007669"/>
    <property type="project" value="UniProtKB-ARBA"/>
</dbReference>
<dbReference type="FunFam" id="3.30.200.20:FF:000511">
    <property type="entry name" value="Leucine-rich receptor-like protein kinase family protein"/>
    <property type="match status" value="1"/>
</dbReference>
<feature type="binding site" evidence="20">
    <location>
        <position position="712"/>
    </location>
    <ligand>
        <name>ATP</name>
        <dbReference type="ChEBI" id="CHEBI:30616"/>
    </ligand>
</feature>
<evidence type="ECO:0000256" key="20">
    <source>
        <dbReference type="PROSITE-ProRule" id="PRU10141"/>
    </source>
</evidence>
<accession>A0A6A1UWR7</accession>
<keyword evidence="12" id="KW-0677">Repeat</keyword>
<feature type="domain" description="Protein kinase" evidence="23">
    <location>
        <begin position="683"/>
        <end position="962"/>
    </location>
</feature>
<evidence type="ECO:0000256" key="5">
    <source>
        <dbReference type="ARBA" id="ARBA00022475"/>
    </source>
</evidence>
<dbReference type="GO" id="GO:0005524">
    <property type="term" value="F:ATP binding"/>
    <property type="evidence" value="ECO:0007669"/>
    <property type="project" value="UniProtKB-UniRule"/>
</dbReference>
<keyword evidence="9" id="KW-0808">Transferase</keyword>
<dbReference type="FunFam" id="3.80.10.10:FF:000215">
    <property type="entry name" value="Receptor-like protein kinase HSL1"/>
    <property type="match status" value="1"/>
</dbReference>
<dbReference type="GO" id="GO:0033612">
    <property type="term" value="F:receptor serine/threonine kinase binding"/>
    <property type="evidence" value="ECO:0007669"/>
    <property type="project" value="TreeGrafter"/>
</dbReference>
<keyword evidence="16 21" id="KW-1133">Transmembrane helix</keyword>
<dbReference type="GO" id="GO:0004674">
    <property type="term" value="F:protein serine/threonine kinase activity"/>
    <property type="evidence" value="ECO:0007669"/>
    <property type="project" value="UniProtKB-KW"/>
</dbReference>
<keyword evidence="8" id="KW-0433">Leucine-rich repeat</keyword>
<dbReference type="InterPro" id="IPR001611">
    <property type="entry name" value="Leu-rich_rpt"/>
</dbReference>
<dbReference type="GO" id="GO:0048608">
    <property type="term" value="P:reproductive structure development"/>
    <property type="evidence" value="ECO:0007669"/>
    <property type="project" value="UniProtKB-ARBA"/>
</dbReference>
<evidence type="ECO:0000256" key="1">
    <source>
        <dbReference type="ARBA" id="ARBA00004251"/>
    </source>
</evidence>
<evidence type="ECO:0000256" key="13">
    <source>
        <dbReference type="ARBA" id="ARBA00022741"/>
    </source>
</evidence>
<dbReference type="GO" id="GO:0051707">
    <property type="term" value="P:response to other organism"/>
    <property type="evidence" value="ECO:0007669"/>
    <property type="project" value="UniProtKB-ARBA"/>
</dbReference>
<protein>
    <recommendedName>
        <fullName evidence="3">non-specific serine/threonine protein kinase</fullName>
        <ecNumber evidence="3">2.7.11.1</ecNumber>
    </recommendedName>
</protein>
<comment type="caution">
    <text evidence="24">The sequence shown here is derived from an EMBL/GenBank/DDBJ whole genome shotgun (WGS) entry which is preliminary data.</text>
</comment>
<evidence type="ECO:0000256" key="3">
    <source>
        <dbReference type="ARBA" id="ARBA00012513"/>
    </source>
</evidence>
<dbReference type="PROSITE" id="PS50011">
    <property type="entry name" value="PROTEIN_KINASE_DOM"/>
    <property type="match status" value="1"/>
</dbReference>
<evidence type="ECO:0000256" key="6">
    <source>
        <dbReference type="ARBA" id="ARBA00022527"/>
    </source>
</evidence>
<dbReference type="EMBL" id="RXIC02000026">
    <property type="protein sequence ID" value="KAB1204753.1"/>
    <property type="molecule type" value="Genomic_DNA"/>
</dbReference>
<keyword evidence="17 21" id="KW-0472">Membrane</keyword>
<dbReference type="Pfam" id="PF00069">
    <property type="entry name" value="Pkinase"/>
    <property type="match status" value="1"/>
</dbReference>
<dbReference type="Proteomes" id="UP000516437">
    <property type="component" value="Chromosome 8"/>
</dbReference>
<keyword evidence="5" id="KW-1003">Cell membrane</keyword>
<evidence type="ECO:0000256" key="9">
    <source>
        <dbReference type="ARBA" id="ARBA00022679"/>
    </source>
</evidence>
<dbReference type="SUPFAM" id="SSF52058">
    <property type="entry name" value="L domain-like"/>
    <property type="match status" value="1"/>
</dbReference>
<sequence length="978" mass="107361">MANSSFPSQQFPILLSLLFFSVSFFPPSTPLTVETEALLHFKNQLKDPLNFLQSWKASDSPCEFLGISCHPVSGRVTEISLEDKSLSGVISPFISVLESLTVLSLPSNNISGKLPVELSNCSNLRVLNITGNAIVGRIPDLSGLRSLKILDLSLNYFSDSFPSWVGNLTGLVALGLGENDFDDGVIPQSLGNLRNLTWLYLGGANLKGEIPESIFELKELATLDLSSNKLSGNFPQSISKLKKLSKIELYNNDLSGEIPRELANLTSLKEFDVSANRMYGNLPEKIGDLKNLVVFQLYKNNFSGELPAGFGDMQHLVGFSIYGNSFTGEFPVNFGRFSPLDSIDISENRFSGGFPKFLCENRKLRFLLALGNDFSGELPESYAECKSLERIRINMNGLSGNIPDGLWALPHVKMIDFGDNDFSGGISPEISLSAKLNQLVLQNNRFSGELPSELGKLRNLERLHLSNNNFTGKIPSEIAALEELSSLHFENNSLTGSIPPELGNCVRMVELNLALNSLTGSIPQTFSSITSLNALNISNNKLTGLIPDSLEKLKLSSIDLSENQLSGRIPPDLLTMGGEKAFIGNKELCVDQNSKVLLRSGINICTGNDGQRGFFAGKYVLFCAIASALVVILAGSLFVSYKKIKLGEAAVEKDLEGKKQVDPKWKLSSFHRVEMDADEICSLEEENLIGTGATGKVYRVDLKRNGTKVAVKQLWKGDGVKILESEMEILGKIRHRNVLKLYASLQKGGSSFLVLEYMANGNLFQALHREMKGGHPELDWYKRYKIALGAAKGISYLHHDCSPPIIHRDIKSSNILLDADCEPKIADFGVAKIAEKSPKASEYSSLAGTHGYIAPELAYTLKVTEKSDVYSFGVVLLELVTGRRPVEEAYGEGKDIVYWVLSNLNDRKSVVGILDDKAATYSVQDDMIRVLKVAVLCTTKLPSVRPTMREVVKMLVDADPCTFRSPDNDSGKQVKSFF</sequence>
<dbReference type="InterPro" id="IPR003591">
    <property type="entry name" value="Leu-rich_rpt_typical-subtyp"/>
</dbReference>
<dbReference type="Gene3D" id="1.10.510.10">
    <property type="entry name" value="Transferase(Phosphotransferase) domain 1"/>
    <property type="match status" value="1"/>
</dbReference>
<dbReference type="OrthoDB" id="676979at2759"/>
<evidence type="ECO:0000256" key="19">
    <source>
        <dbReference type="ARBA" id="ARBA00023180"/>
    </source>
</evidence>
<comment type="similarity">
    <text evidence="2">Belongs to the protein kinase superfamily. Ser/Thr protein kinase family.</text>
</comment>
<keyword evidence="13 20" id="KW-0547">Nucleotide-binding</keyword>
<keyword evidence="6" id="KW-0723">Serine/threonine-protein kinase</keyword>
<keyword evidence="15 20" id="KW-0067">ATP-binding</keyword>
<dbReference type="PANTHER" id="PTHR48056:SF20">
    <property type="entry name" value="PROTEIN KINASE DOMAIN-CONTAINING PROTEIN"/>
    <property type="match status" value="1"/>
</dbReference>
<dbReference type="InterPro" id="IPR017441">
    <property type="entry name" value="Protein_kinase_ATP_BS"/>
</dbReference>
<dbReference type="FunFam" id="3.80.10.10:FF:000234">
    <property type="entry name" value="Probable inactive receptor kinase RLK902"/>
    <property type="match status" value="1"/>
</dbReference>
<evidence type="ECO:0000256" key="4">
    <source>
        <dbReference type="ARBA" id="ARBA00022473"/>
    </source>
</evidence>
<evidence type="ECO:0000256" key="2">
    <source>
        <dbReference type="ARBA" id="ARBA00008684"/>
    </source>
</evidence>
<dbReference type="GO" id="GO:1905393">
    <property type="term" value="P:plant organ formation"/>
    <property type="evidence" value="ECO:0007669"/>
    <property type="project" value="UniProtKB-ARBA"/>
</dbReference>
<dbReference type="InterPro" id="IPR011009">
    <property type="entry name" value="Kinase-like_dom_sf"/>
</dbReference>
<keyword evidence="18 24" id="KW-0675">Receptor</keyword>
<evidence type="ECO:0000256" key="16">
    <source>
        <dbReference type="ARBA" id="ARBA00022989"/>
    </source>
</evidence>
<feature type="signal peptide" evidence="22">
    <location>
        <begin position="1"/>
        <end position="30"/>
    </location>
</feature>
<dbReference type="EC" id="2.7.11.1" evidence="3"/>
<keyword evidence="11 22" id="KW-0732">Signal</keyword>
<evidence type="ECO:0000256" key="14">
    <source>
        <dbReference type="ARBA" id="ARBA00022777"/>
    </source>
</evidence>
<dbReference type="SUPFAM" id="SSF52047">
    <property type="entry name" value="RNI-like"/>
    <property type="match status" value="1"/>
</dbReference>
<evidence type="ECO:0000256" key="8">
    <source>
        <dbReference type="ARBA" id="ARBA00022614"/>
    </source>
</evidence>
<dbReference type="InterPro" id="IPR050647">
    <property type="entry name" value="Plant_LRR-RLKs"/>
</dbReference>
<evidence type="ECO:0000256" key="17">
    <source>
        <dbReference type="ARBA" id="ARBA00023136"/>
    </source>
</evidence>
<keyword evidence="14 24" id="KW-0418">Kinase</keyword>
<dbReference type="PROSITE" id="PS51450">
    <property type="entry name" value="LRR"/>
    <property type="match status" value="1"/>
</dbReference>